<keyword evidence="1" id="KW-0175">Coiled coil</keyword>
<feature type="region of interest" description="Disordered" evidence="2">
    <location>
        <begin position="209"/>
        <end position="268"/>
    </location>
</feature>
<sequence>MLQCLNSHVRRLLNEKQQQEEELQKTKERFKQIFQGILHQFDQIERVFGSALKQRNWDHFSKPQRKNLELWNKQTQEIKQQQQEEFLSERVEDEMEMSDNDDNEVSSTKKRKTIEEQSYTYATMMAAQLDAEQLNTLKEDNDSLRCQLEAYKNEIDMVKQENTNNLESKEKEMKMLRQALQGMQQQLILAKQQASDIEKAREIEVKQLKEKVRQRSQSEGEKEAKEDKEGKETGDADKTDDTDETKEDDVTTETSTKDSPTKEIPGVDIPLVSSSTGITMTEKQAKLIGLISCFLHVHPTGASVDYIWSYLSQLGLHSRTSELEDLLDKLPMLFKRELSGVGASIERKWQFIGYKTTSPLSFLM</sequence>
<evidence type="ECO:0000259" key="3">
    <source>
        <dbReference type="Pfam" id="PF23267"/>
    </source>
</evidence>
<proteinExistence type="predicted"/>
<feature type="domain" description="Ecto-NOX disulfide-thiol exchanger 1/2" evidence="3">
    <location>
        <begin position="133"/>
        <end position="219"/>
    </location>
</feature>
<evidence type="ECO:0000313" key="5">
    <source>
        <dbReference type="Proteomes" id="UP001217089"/>
    </source>
</evidence>
<feature type="region of interest" description="Disordered" evidence="2">
    <location>
        <begin position="89"/>
        <end position="110"/>
    </location>
</feature>
<keyword evidence="5" id="KW-1185">Reference proteome</keyword>
<feature type="coiled-coil region" evidence="1">
    <location>
        <begin position="2"/>
        <end position="33"/>
    </location>
</feature>
<gene>
    <name evidence="4" type="ORF">KUTeg_011772</name>
</gene>
<comment type="caution">
    <text evidence="4">The sequence shown here is derived from an EMBL/GenBank/DDBJ whole genome shotgun (WGS) entry which is preliminary data.</text>
</comment>
<name>A0ABQ9EXL4_TEGGR</name>
<dbReference type="InterPro" id="IPR038876">
    <property type="entry name" value="ENOX"/>
</dbReference>
<feature type="compositionally biased region" description="Basic and acidic residues" evidence="2">
    <location>
        <begin position="209"/>
        <end position="239"/>
    </location>
</feature>
<dbReference type="InterPro" id="IPR056611">
    <property type="entry name" value="ENOX1/2_dom"/>
</dbReference>
<dbReference type="EMBL" id="JARBDR010000640">
    <property type="protein sequence ID" value="KAJ8309907.1"/>
    <property type="molecule type" value="Genomic_DNA"/>
</dbReference>
<accession>A0ABQ9EXL4</accession>
<feature type="compositionally biased region" description="Acidic residues" evidence="2">
    <location>
        <begin position="240"/>
        <end position="251"/>
    </location>
</feature>
<organism evidence="4 5">
    <name type="scientific">Tegillarca granosa</name>
    <name type="common">Malaysian cockle</name>
    <name type="synonym">Anadara granosa</name>
    <dbReference type="NCBI Taxonomy" id="220873"/>
    <lineage>
        <taxon>Eukaryota</taxon>
        <taxon>Metazoa</taxon>
        <taxon>Spiralia</taxon>
        <taxon>Lophotrochozoa</taxon>
        <taxon>Mollusca</taxon>
        <taxon>Bivalvia</taxon>
        <taxon>Autobranchia</taxon>
        <taxon>Pteriomorphia</taxon>
        <taxon>Arcoida</taxon>
        <taxon>Arcoidea</taxon>
        <taxon>Arcidae</taxon>
        <taxon>Tegillarca</taxon>
    </lineage>
</organism>
<feature type="compositionally biased region" description="Acidic residues" evidence="2">
    <location>
        <begin position="91"/>
        <end position="104"/>
    </location>
</feature>
<dbReference type="Pfam" id="PF23267">
    <property type="entry name" value="ENOX1"/>
    <property type="match status" value="1"/>
</dbReference>
<reference evidence="4 5" key="1">
    <citation type="submission" date="2022-12" db="EMBL/GenBank/DDBJ databases">
        <title>Chromosome-level genome of Tegillarca granosa.</title>
        <authorList>
            <person name="Kim J."/>
        </authorList>
    </citation>
    <scope>NUCLEOTIDE SEQUENCE [LARGE SCALE GENOMIC DNA]</scope>
    <source>
        <strain evidence="4">Teg-2019</strain>
        <tissue evidence="4">Adductor muscle</tissue>
    </source>
</reference>
<dbReference type="PANTHER" id="PTHR16001">
    <property type="entry name" value="ECTO-NOX DISULFIDE-THIOL EXCHANGER"/>
    <property type="match status" value="1"/>
</dbReference>
<evidence type="ECO:0000256" key="1">
    <source>
        <dbReference type="SAM" id="Coils"/>
    </source>
</evidence>
<dbReference type="PANTHER" id="PTHR16001:SF4">
    <property type="entry name" value="ECTO-NOX DISULFIDE-THIOL EXCHANGER 1-LIKE PROTEIN"/>
    <property type="match status" value="1"/>
</dbReference>
<evidence type="ECO:0000313" key="4">
    <source>
        <dbReference type="EMBL" id="KAJ8309907.1"/>
    </source>
</evidence>
<evidence type="ECO:0000256" key="2">
    <source>
        <dbReference type="SAM" id="MobiDB-lite"/>
    </source>
</evidence>
<dbReference type="Proteomes" id="UP001217089">
    <property type="component" value="Unassembled WGS sequence"/>
</dbReference>
<protein>
    <recommendedName>
        <fullName evidence="3">Ecto-NOX disulfide-thiol exchanger 1/2 domain-containing protein</fullName>
    </recommendedName>
</protein>